<sequence>MGTPVCAPILPTADPIETVRTLLRHDIAAILHKNLPALKLVAEDKVYDKVMDDPILLDQGFRLLRTKPELFKEVVRTRERTLPSSDTDPLWCGRTLADAVALVVRACARRYFRRRLKAPKLTLAPAKPPLLFQIGLALGLVDPPRQPKRKAQPTPGEKLYLAIRDFLLYDWQVPLIPAYVALSPATVVGLGPRILEFRDPLKLQLLADENIGHALVEGKTPLLLSDAGKMINSDNIDAEMLWSVCQKMRLGALFPNFNATEMRKAVAMIAATSPVALKAFLPVLGDDIRKFTLYLFTTYACFGPTRYRQVLGAHAQGWVIEAMAKRAKREPALSGTHEEMKATIETWLNSAVAALDQSDKDRAEAYQSLDRVK</sequence>
<dbReference type="STRING" id="1437059.A6A05_05300"/>
<dbReference type="AlphaFoldDB" id="A0A178M4U5"/>
<dbReference type="EMBL" id="LWQU01000207">
    <property type="protein sequence ID" value="OAN43761.1"/>
    <property type="molecule type" value="Genomic_DNA"/>
</dbReference>
<keyword evidence="2" id="KW-1185">Reference proteome</keyword>
<comment type="caution">
    <text evidence="1">The sequence shown here is derived from an EMBL/GenBank/DDBJ whole genome shotgun (WGS) entry which is preliminary data.</text>
</comment>
<dbReference type="Proteomes" id="UP000078543">
    <property type="component" value="Unassembled WGS sequence"/>
</dbReference>
<accession>A0A178M4U5</accession>
<gene>
    <name evidence="1" type="ORF">A6A05_05300</name>
</gene>
<evidence type="ECO:0000313" key="1">
    <source>
        <dbReference type="EMBL" id="OAN43761.1"/>
    </source>
</evidence>
<protein>
    <submittedName>
        <fullName evidence="1">Uncharacterized protein</fullName>
    </submittedName>
</protein>
<proteinExistence type="predicted"/>
<reference evidence="1 2" key="1">
    <citation type="submission" date="2016-04" db="EMBL/GenBank/DDBJ databases">
        <title>Draft genome sequence of freshwater magnetotactic bacteria Magnetospirillum marisnigri SP-1 and Magnetospirillum moscoviense BB-1.</title>
        <authorList>
            <person name="Koziaeva V."/>
            <person name="Dziuba M.V."/>
            <person name="Ivanov T.M."/>
            <person name="Kuznetsov B."/>
            <person name="Grouzdev D.S."/>
        </authorList>
    </citation>
    <scope>NUCLEOTIDE SEQUENCE [LARGE SCALE GENOMIC DNA]</scope>
    <source>
        <strain evidence="1 2">BB-1</strain>
    </source>
</reference>
<dbReference type="RefSeq" id="WP_068504880.1">
    <property type="nucleotide sequence ID" value="NZ_LWQU01000207.1"/>
</dbReference>
<name>A0A178M4U5_9PROT</name>
<evidence type="ECO:0000313" key="2">
    <source>
        <dbReference type="Proteomes" id="UP000078543"/>
    </source>
</evidence>
<organism evidence="1 2">
    <name type="scientific">Magnetospirillum moscoviense</name>
    <dbReference type="NCBI Taxonomy" id="1437059"/>
    <lineage>
        <taxon>Bacteria</taxon>
        <taxon>Pseudomonadati</taxon>
        <taxon>Pseudomonadota</taxon>
        <taxon>Alphaproteobacteria</taxon>
        <taxon>Rhodospirillales</taxon>
        <taxon>Rhodospirillaceae</taxon>
        <taxon>Magnetospirillum</taxon>
    </lineage>
</organism>
<dbReference type="OrthoDB" id="7330802at2"/>